<proteinExistence type="predicted"/>
<organism evidence="2 3">
    <name type="scientific">Phyllostomus discolor</name>
    <name type="common">pale spear-nosed bat</name>
    <dbReference type="NCBI Taxonomy" id="89673"/>
    <lineage>
        <taxon>Eukaryota</taxon>
        <taxon>Metazoa</taxon>
        <taxon>Chordata</taxon>
        <taxon>Craniata</taxon>
        <taxon>Vertebrata</taxon>
        <taxon>Euteleostomi</taxon>
        <taxon>Mammalia</taxon>
        <taxon>Eutheria</taxon>
        <taxon>Laurasiatheria</taxon>
        <taxon>Chiroptera</taxon>
        <taxon>Yangochiroptera</taxon>
        <taxon>Phyllostomidae</taxon>
        <taxon>Phyllostominae</taxon>
        <taxon>Phyllostomus</taxon>
    </lineage>
</organism>
<evidence type="ECO:0000313" key="3">
    <source>
        <dbReference type="Proteomes" id="UP000664940"/>
    </source>
</evidence>
<feature type="region of interest" description="Disordered" evidence="1">
    <location>
        <begin position="1"/>
        <end position="75"/>
    </location>
</feature>
<dbReference type="Proteomes" id="UP000664940">
    <property type="component" value="Unassembled WGS sequence"/>
</dbReference>
<evidence type="ECO:0000256" key="1">
    <source>
        <dbReference type="SAM" id="MobiDB-lite"/>
    </source>
</evidence>
<accession>A0A833ZNY9</accession>
<evidence type="ECO:0000313" key="2">
    <source>
        <dbReference type="EMBL" id="KAF6099918.1"/>
    </source>
</evidence>
<protein>
    <submittedName>
        <fullName evidence="2">Uncharacterized protein</fullName>
    </submittedName>
</protein>
<gene>
    <name evidence="2" type="ORF">HJG60_011640</name>
</gene>
<reference evidence="2 3" key="1">
    <citation type="journal article" date="2020" name="Nature">
        <title>Six reference-quality genomes reveal evolution of bat adaptations.</title>
        <authorList>
            <person name="Jebb D."/>
            <person name="Huang Z."/>
            <person name="Pippel M."/>
            <person name="Hughes G.M."/>
            <person name="Lavrichenko K."/>
            <person name="Devanna P."/>
            <person name="Winkler S."/>
            <person name="Jermiin L.S."/>
            <person name="Skirmuntt E.C."/>
            <person name="Katzourakis A."/>
            <person name="Burkitt-Gray L."/>
            <person name="Ray D.A."/>
            <person name="Sullivan K.A.M."/>
            <person name="Roscito J.G."/>
            <person name="Kirilenko B.M."/>
            <person name="Davalos L.M."/>
            <person name="Corthals A.P."/>
            <person name="Power M.L."/>
            <person name="Jones G."/>
            <person name="Ransome R.D."/>
            <person name="Dechmann D.K.N."/>
            <person name="Locatelli A.G."/>
            <person name="Puechmaille S.J."/>
            <person name="Fedrigo O."/>
            <person name="Jarvis E.D."/>
            <person name="Hiller M."/>
            <person name="Vernes S.C."/>
            <person name="Myers E.W."/>
            <person name="Teeling E.C."/>
        </authorList>
    </citation>
    <scope>NUCLEOTIDE SEQUENCE [LARGE SCALE GENOMIC DNA]</scope>
    <source>
        <strain evidence="2">Bat1K_MPI-CBG_1</strain>
    </source>
</reference>
<sequence>MKSSSYRSTKPRPPRLVGGVETQNGLLSHPHVADKNSGGVSQERGAPAPHQDPQRRFQGQEENPPQLLAAKKHQGLSRWKKLLEPQQFPLKNPHTELLRLTPSELQRQGRSWKGTSGTLGGCEVCGIEENRGHWPFSQPSPHRAVRLVPHLRLHQTG</sequence>
<dbReference type="EMBL" id="JABVXQ010000007">
    <property type="protein sequence ID" value="KAF6099918.1"/>
    <property type="molecule type" value="Genomic_DNA"/>
</dbReference>
<dbReference type="AlphaFoldDB" id="A0A833ZNY9"/>
<comment type="caution">
    <text evidence="2">The sequence shown here is derived from an EMBL/GenBank/DDBJ whole genome shotgun (WGS) entry which is preliminary data.</text>
</comment>
<name>A0A833ZNY9_9CHIR</name>